<keyword evidence="2" id="KW-1185">Reference proteome</keyword>
<dbReference type="Proteomes" id="UP000266673">
    <property type="component" value="Unassembled WGS sequence"/>
</dbReference>
<name>A0A397W284_9GLOM</name>
<dbReference type="AlphaFoldDB" id="A0A397W284"/>
<protein>
    <submittedName>
        <fullName evidence="1">Uncharacterized protein</fullName>
    </submittedName>
</protein>
<evidence type="ECO:0000313" key="1">
    <source>
        <dbReference type="EMBL" id="RIB28885.1"/>
    </source>
</evidence>
<proteinExistence type="predicted"/>
<sequence>VGNVGAIITRGGRIFDDTCRSADISFFVISSQRAFSKICWYGCTLLLMSSLDI</sequence>
<evidence type="ECO:0000313" key="2">
    <source>
        <dbReference type="Proteomes" id="UP000266673"/>
    </source>
</evidence>
<dbReference type="EMBL" id="QKWP01000053">
    <property type="protein sequence ID" value="RIB28885.1"/>
    <property type="molecule type" value="Genomic_DNA"/>
</dbReference>
<organism evidence="1 2">
    <name type="scientific">Gigaspora rosea</name>
    <dbReference type="NCBI Taxonomy" id="44941"/>
    <lineage>
        <taxon>Eukaryota</taxon>
        <taxon>Fungi</taxon>
        <taxon>Fungi incertae sedis</taxon>
        <taxon>Mucoromycota</taxon>
        <taxon>Glomeromycotina</taxon>
        <taxon>Glomeromycetes</taxon>
        <taxon>Diversisporales</taxon>
        <taxon>Gigasporaceae</taxon>
        <taxon>Gigaspora</taxon>
    </lineage>
</organism>
<comment type="caution">
    <text evidence="1">The sequence shown here is derived from an EMBL/GenBank/DDBJ whole genome shotgun (WGS) entry which is preliminary data.</text>
</comment>
<feature type="non-terminal residue" evidence="1">
    <location>
        <position position="1"/>
    </location>
</feature>
<gene>
    <name evidence="1" type="ORF">C2G38_2058255</name>
</gene>
<reference evidence="1 2" key="1">
    <citation type="submission" date="2018-06" db="EMBL/GenBank/DDBJ databases">
        <title>Comparative genomics reveals the genomic features of Rhizophagus irregularis, R. cerebriforme, R. diaphanum and Gigaspora rosea, and their symbiotic lifestyle signature.</title>
        <authorList>
            <person name="Morin E."/>
            <person name="San Clemente H."/>
            <person name="Chen E.C.H."/>
            <person name="De La Providencia I."/>
            <person name="Hainaut M."/>
            <person name="Kuo A."/>
            <person name="Kohler A."/>
            <person name="Murat C."/>
            <person name="Tang N."/>
            <person name="Roy S."/>
            <person name="Loubradou J."/>
            <person name="Henrissat B."/>
            <person name="Grigoriev I.V."/>
            <person name="Corradi N."/>
            <person name="Roux C."/>
            <person name="Martin F.M."/>
        </authorList>
    </citation>
    <scope>NUCLEOTIDE SEQUENCE [LARGE SCALE GENOMIC DNA]</scope>
    <source>
        <strain evidence="1 2">DAOM 194757</strain>
    </source>
</reference>
<accession>A0A397W284</accession>